<organism evidence="3">
    <name type="scientific">hydrothermal vent metagenome</name>
    <dbReference type="NCBI Taxonomy" id="652676"/>
    <lineage>
        <taxon>unclassified sequences</taxon>
        <taxon>metagenomes</taxon>
        <taxon>ecological metagenomes</taxon>
    </lineage>
</organism>
<dbReference type="PANTHER" id="PTHR12169">
    <property type="entry name" value="ATPASE N2B"/>
    <property type="match status" value="1"/>
</dbReference>
<dbReference type="InterPro" id="IPR005654">
    <property type="entry name" value="ATPase_AFG1-like"/>
</dbReference>
<accession>A0A3B1AS98</accession>
<evidence type="ECO:0000256" key="1">
    <source>
        <dbReference type="ARBA" id="ARBA00022741"/>
    </source>
</evidence>
<dbReference type="EMBL" id="UOFU01000258">
    <property type="protein sequence ID" value="VAX02248.1"/>
    <property type="molecule type" value="Genomic_DNA"/>
</dbReference>
<dbReference type="GO" id="GO:0032153">
    <property type="term" value="C:cell division site"/>
    <property type="evidence" value="ECO:0007669"/>
    <property type="project" value="TreeGrafter"/>
</dbReference>
<dbReference type="AlphaFoldDB" id="A0A3B1AS98"/>
<dbReference type="SUPFAM" id="SSF52540">
    <property type="entry name" value="P-loop containing nucleoside triphosphate hydrolases"/>
    <property type="match status" value="1"/>
</dbReference>
<dbReference type="GO" id="GO:0051301">
    <property type="term" value="P:cell division"/>
    <property type="evidence" value="ECO:0007669"/>
    <property type="project" value="TreeGrafter"/>
</dbReference>
<keyword evidence="1" id="KW-0547">Nucleotide-binding</keyword>
<keyword evidence="2" id="KW-0067">ATP-binding</keyword>
<dbReference type="Gene3D" id="3.40.50.300">
    <property type="entry name" value="P-loop containing nucleotide triphosphate hydrolases"/>
    <property type="match status" value="1"/>
</dbReference>
<reference evidence="3" key="1">
    <citation type="submission" date="2018-06" db="EMBL/GenBank/DDBJ databases">
        <authorList>
            <person name="Zhirakovskaya E."/>
        </authorList>
    </citation>
    <scope>NUCLEOTIDE SEQUENCE</scope>
</reference>
<dbReference type="InterPro" id="IPR027417">
    <property type="entry name" value="P-loop_NTPase"/>
</dbReference>
<protein>
    <submittedName>
        <fullName evidence="3">ATPase, AFG1 family</fullName>
    </submittedName>
</protein>
<sequence>MQLIDQYRQITTEPGFHFEASQALAVAHLQALGDRLIHRPPSPPRPASLVGRLFARKPPAPIPGLYLWGGVGRGKTWLMDLFFETLPFEQKLRLHFHRFMQEIEDELAHLRRQRDPLRIVAHRFAGRTRILCLDELYVEDITNAMLLHGLLTALTNEGISLVFTSNTAPQGLYKNGLQRERFLPVIALIEQHTQVFELRGDTDHRLRHLQKADTWYTPADTHSEKQLAQRFHELAPCEGRPNRPLLINHRPIACHLYADDVAWFDFFPLCHGPRSSHDYIELARRLHTVFISAVPIMGEEQDDWAHRFIDLVDEFYDRRVKLLVSAAAEPAALYTGQRLAFEFRRTASRLAEMRSTEYQALPHRP</sequence>
<proteinExistence type="predicted"/>
<dbReference type="GO" id="GO:0016887">
    <property type="term" value="F:ATP hydrolysis activity"/>
    <property type="evidence" value="ECO:0007669"/>
    <property type="project" value="InterPro"/>
</dbReference>
<dbReference type="Pfam" id="PF03969">
    <property type="entry name" value="AFG1_ATPase"/>
    <property type="match status" value="1"/>
</dbReference>
<dbReference type="PANTHER" id="PTHR12169:SF6">
    <property type="entry name" value="AFG1-LIKE ATPASE"/>
    <property type="match status" value="1"/>
</dbReference>
<gene>
    <name evidence="3" type="ORF">MNBD_GAMMA20-228</name>
</gene>
<dbReference type="GO" id="GO:0005737">
    <property type="term" value="C:cytoplasm"/>
    <property type="evidence" value="ECO:0007669"/>
    <property type="project" value="TreeGrafter"/>
</dbReference>
<dbReference type="NCBIfam" id="NF040713">
    <property type="entry name" value="ZapE"/>
    <property type="match status" value="1"/>
</dbReference>
<evidence type="ECO:0000313" key="3">
    <source>
        <dbReference type="EMBL" id="VAX02248.1"/>
    </source>
</evidence>
<name>A0A3B1AS98_9ZZZZ</name>
<dbReference type="GO" id="GO:0005524">
    <property type="term" value="F:ATP binding"/>
    <property type="evidence" value="ECO:0007669"/>
    <property type="project" value="UniProtKB-KW"/>
</dbReference>
<evidence type="ECO:0000256" key="2">
    <source>
        <dbReference type="ARBA" id="ARBA00022840"/>
    </source>
</evidence>